<organism evidence="1 2">
    <name type="scientific">Paenibacillus odorifer</name>
    <dbReference type="NCBI Taxonomy" id="189426"/>
    <lineage>
        <taxon>Bacteria</taxon>
        <taxon>Bacillati</taxon>
        <taxon>Bacillota</taxon>
        <taxon>Bacilli</taxon>
        <taxon>Bacillales</taxon>
        <taxon>Paenibacillaceae</taxon>
        <taxon>Paenibacillus</taxon>
    </lineage>
</organism>
<proteinExistence type="predicted"/>
<dbReference type="Proteomes" id="UP000187158">
    <property type="component" value="Unassembled WGS sequence"/>
</dbReference>
<dbReference type="RefSeq" id="WP_218641505.1">
    <property type="nucleotide sequence ID" value="NZ_MPVP01000720.1"/>
</dbReference>
<comment type="caution">
    <text evidence="1">The sequence shown here is derived from an EMBL/GenBank/DDBJ whole genome shotgun (WGS) entry which is preliminary data.</text>
</comment>
<evidence type="ECO:0000313" key="2">
    <source>
        <dbReference type="Proteomes" id="UP000187158"/>
    </source>
</evidence>
<dbReference type="EMBL" id="MPVP01000720">
    <property type="protein sequence ID" value="OMC92029.1"/>
    <property type="molecule type" value="Genomic_DNA"/>
</dbReference>
<evidence type="ECO:0000313" key="1">
    <source>
        <dbReference type="EMBL" id="OMC92029.1"/>
    </source>
</evidence>
<name>A0ABX3GBX1_9BACL</name>
<keyword evidence="2" id="KW-1185">Reference proteome</keyword>
<reference evidence="1 2" key="1">
    <citation type="submission" date="2016-11" db="EMBL/GenBank/DDBJ databases">
        <title>Paenibacillus species isolates.</title>
        <authorList>
            <person name="Beno S.M."/>
        </authorList>
    </citation>
    <scope>NUCLEOTIDE SEQUENCE [LARGE SCALE GENOMIC DNA]</scope>
    <source>
        <strain evidence="1 2">FSL H7-0433</strain>
    </source>
</reference>
<accession>A0ABX3GBX1</accession>
<sequence>VDNFLSQKLLEEKYKLLRLGNSYFAQQVGAIVNDNLYNRIFRVLHHSDVRYYYMVRNNLFLQSQFKHNYKLRIKNIIGLTRIILNIFLCEKNKLKKLKASKSGYKDFKRGIKGKVPDKSVVW</sequence>
<protein>
    <recommendedName>
        <fullName evidence="3">Glycosyltransferase family 2 protein</fullName>
    </recommendedName>
</protein>
<gene>
    <name evidence="1" type="ORF">BSO21_34415</name>
</gene>
<feature type="non-terminal residue" evidence="1">
    <location>
        <position position="1"/>
    </location>
</feature>
<evidence type="ECO:0008006" key="3">
    <source>
        <dbReference type="Google" id="ProtNLM"/>
    </source>
</evidence>